<dbReference type="Proteomes" id="UP000008144">
    <property type="component" value="Chromosome 11"/>
</dbReference>
<reference evidence="2" key="1">
    <citation type="journal article" date="2002" name="Science">
        <title>The draft genome of Ciona intestinalis: insights into chordate and vertebrate origins.</title>
        <authorList>
            <person name="Dehal P."/>
            <person name="Satou Y."/>
            <person name="Campbell R.K."/>
            <person name="Chapman J."/>
            <person name="Degnan B."/>
            <person name="De Tomaso A."/>
            <person name="Davidson B."/>
            <person name="Di Gregorio A."/>
            <person name="Gelpke M."/>
            <person name="Goodstein D.M."/>
            <person name="Harafuji N."/>
            <person name="Hastings K.E."/>
            <person name="Ho I."/>
            <person name="Hotta K."/>
            <person name="Huang W."/>
            <person name="Kawashima T."/>
            <person name="Lemaire P."/>
            <person name="Martinez D."/>
            <person name="Meinertzhagen I.A."/>
            <person name="Necula S."/>
            <person name="Nonaka M."/>
            <person name="Putnam N."/>
            <person name="Rash S."/>
            <person name="Saiga H."/>
            <person name="Satake M."/>
            <person name="Terry A."/>
            <person name="Yamada L."/>
            <person name="Wang H.G."/>
            <person name="Awazu S."/>
            <person name="Azumi K."/>
            <person name="Boore J."/>
            <person name="Branno M."/>
            <person name="Chin-Bow S."/>
            <person name="DeSantis R."/>
            <person name="Doyle S."/>
            <person name="Francino P."/>
            <person name="Keys D.N."/>
            <person name="Haga S."/>
            <person name="Hayashi H."/>
            <person name="Hino K."/>
            <person name="Imai K.S."/>
            <person name="Inaba K."/>
            <person name="Kano S."/>
            <person name="Kobayashi K."/>
            <person name="Kobayashi M."/>
            <person name="Lee B.I."/>
            <person name="Makabe K.W."/>
            <person name="Manohar C."/>
            <person name="Matassi G."/>
            <person name="Medina M."/>
            <person name="Mochizuki Y."/>
            <person name="Mount S."/>
            <person name="Morishita T."/>
            <person name="Miura S."/>
            <person name="Nakayama A."/>
            <person name="Nishizaka S."/>
            <person name="Nomoto H."/>
            <person name="Ohta F."/>
            <person name="Oishi K."/>
            <person name="Rigoutsos I."/>
            <person name="Sano M."/>
            <person name="Sasaki A."/>
            <person name="Sasakura Y."/>
            <person name="Shoguchi E."/>
            <person name="Shin-i T."/>
            <person name="Spagnuolo A."/>
            <person name="Stainier D."/>
            <person name="Suzuki M.M."/>
            <person name="Tassy O."/>
            <person name="Takatori N."/>
            <person name="Tokuoka M."/>
            <person name="Yagi K."/>
            <person name="Yoshizaki F."/>
            <person name="Wada S."/>
            <person name="Zhang C."/>
            <person name="Hyatt P.D."/>
            <person name="Larimer F."/>
            <person name="Detter C."/>
            <person name="Doggett N."/>
            <person name="Glavina T."/>
            <person name="Hawkins T."/>
            <person name="Richardson P."/>
            <person name="Lucas S."/>
            <person name="Kohara Y."/>
            <person name="Levine M."/>
            <person name="Satoh N."/>
            <person name="Rokhsar D.S."/>
        </authorList>
    </citation>
    <scope>NUCLEOTIDE SEQUENCE [LARGE SCALE GENOMIC DNA]</scope>
</reference>
<organism evidence="1 2">
    <name type="scientific">Ciona intestinalis</name>
    <name type="common">Transparent sea squirt</name>
    <name type="synonym">Ascidia intestinalis</name>
    <dbReference type="NCBI Taxonomy" id="7719"/>
    <lineage>
        <taxon>Eukaryota</taxon>
        <taxon>Metazoa</taxon>
        <taxon>Chordata</taxon>
        <taxon>Tunicata</taxon>
        <taxon>Ascidiacea</taxon>
        <taxon>Phlebobranchia</taxon>
        <taxon>Cionidae</taxon>
        <taxon>Ciona</taxon>
    </lineage>
</organism>
<dbReference type="EMBL" id="EAAA01000784">
    <property type="status" value="NOT_ANNOTATED_CDS"/>
    <property type="molecule type" value="Genomic_DNA"/>
</dbReference>
<reference evidence="1" key="3">
    <citation type="submission" date="2025-08" db="UniProtKB">
        <authorList>
            <consortium name="Ensembl"/>
        </authorList>
    </citation>
    <scope>IDENTIFICATION</scope>
</reference>
<accession>H2XSU9</accession>
<name>H2XSU9_CIOIN</name>
<keyword evidence="2" id="KW-1185">Reference proteome</keyword>
<proteinExistence type="predicted"/>
<reference evidence="1" key="4">
    <citation type="submission" date="2025-09" db="UniProtKB">
        <authorList>
            <consortium name="Ensembl"/>
        </authorList>
    </citation>
    <scope>IDENTIFICATION</scope>
</reference>
<protein>
    <submittedName>
        <fullName evidence="1">Uncharacterized protein</fullName>
    </submittedName>
</protein>
<sequence>MLNWLNGNKRNTKSFYCRCGRWYIGTFFGYPNWYKNTKRACKRPTCLSLHVLIAKVASIELVAR</sequence>
<evidence type="ECO:0000313" key="1">
    <source>
        <dbReference type="Ensembl" id="ENSCINP00000032733.1"/>
    </source>
</evidence>
<reference evidence="1" key="2">
    <citation type="journal article" date="2008" name="Genome Biol.">
        <title>Improved genome assembly and evidence-based global gene model set for the chordate Ciona intestinalis: new insight into intron and operon populations.</title>
        <authorList>
            <person name="Satou Y."/>
            <person name="Mineta K."/>
            <person name="Ogasawara M."/>
            <person name="Sasakura Y."/>
            <person name="Shoguchi E."/>
            <person name="Ueno K."/>
            <person name="Yamada L."/>
            <person name="Matsumoto J."/>
            <person name="Wasserscheid J."/>
            <person name="Dewar K."/>
            <person name="Wiley G.B."/>
            <person name="Macmil S.L."/>
            <person name="Roe B.A."/>
            <person name="Zeller R.W."/>
            <person name="Hastings K.E."/>
            <person name="Lemaire P."/>
            <person name="Lindquist E."/>
            <person name="Endo T."/>
            <person name="Hotta K."/>
            <person name="Inaba K."/>
        </authorList>
    </citation>
    <scope>NUCLEOTIDE SEQUENCE [LARGE SCALE GENOMIC DNA]</scope>
    <source>
        <strain evidence="1">wild type</strain>
    </source>
</reference>
<dbReference type="Ensembl" id="ENSCINT00000037253.1">
    <property type="protein sequence ID" value="ENSCINP00000032733.1"/>
    <property type="gene ID" value="ENSCING00000021865.1"/>
</dbReference>
<dbReference type="HOGENOM" id="CLU_2866958_0_0_1"/>
<dbReference type="AlphaFoldDB" id="H2XSU9"/>
<dbReference type="InParanoid" id="H2XSU9"/>
<evidence type="ECO:0000313" key="2">
    <source>
        <dbReference type="Proteomes" id="UP000008144"/>
    </source>
</evidence>